<sequence length="425" mass="50999">MFLIFLFTFSFIRLFVFVKFHSFFHCLFHTCHFSSFFVLFQRSLHYFFISVFLSFFLFRSFSFTDHISSLTFTLLFLRSSSFLLLFPLISFFHLIFFYTFIFFSFLRNKLTLETPRRPRRGCSTTFLTTGRRTCGRLPHLTATPFTISSGVVIVANNRCEMSESSRSLFSFSLGRIPLTKSSILYRFCLPFFFIDTISSFLFCDFIYLWHPFIVSLLFFLKIFFFSLIFLLFLHCSVFLAFLFRFTVFINYICLSVSCQCIHPNNHPNIHSNIYLYIHLYTHPNNHPYIHPNIHLYIYPYTTRIPSSLVYQPYIYPYIHPYITRIFTCIPPVYLPVYHPYIYPYIHLYLQMHIFICLLFSFLFDFYAFCFLAILLHFNVLVFFVFFIFLLFSLLFVLFLSRSFGHFSASSFFFSRRNISILGKCV</sequence>
<evidence type="ECO:0000313" key="2">
    <source>
        <dbReference type="EMBL" id="CAE1308452.1"/>
    </source>
</evidence>
<feature type="transmembrane region" description="Helical" evidence="1">
    <location>
        <begin position="6"/>
        <end position="31"/>
    </location>
</feature>
<gene>
    <name evidence="2" type="ORF">SPHA_60327</name>
</gene>
<evidence type="ECO:0000313" key="3">
    <source>
        <dbReference type="Proteomes" id="UP000597762"/>
    </source>
</evidence>
<feature type="transmembrane region" description="Helical" evidence="1">
    <location>
        <begin position="43"/>
        <end position="62"/>
    </location>
</feature>
<comment type="caution">
    <text evidence="2">The sequence shown here is derived from an EMBL/GenBank/DDBJ whole genome shotgun (WGS) entry which is preliminary data.</text>
</comment>
<feature type="transmembrane region" description="Helical" evidence="1">
    <location>
        <begin position="353"/>
        <end position="373"/>
    </location>
</feature>
<keyword evidence="1" id="KW-0472">Membrane</keyword>
<organism evidence="2 3">
    <name type="scientific">Acanthosepion pharaonis</name>
    <name type="common">Pharaoh cuttlefish</name>
    <name type="synonym">Sepia pharaonis</name>
    <dbReference type="NCBI Taxonomy" id="158019"/>
    <lineage>
        <taxon>Eukaryota</taxon>
        <taxon>Metazoa</taxon>
        <taxon>Spiralia</taxon>
        <taxon>Lophotrochozoa</taxon>
        <taxon>Mollusca</taxon>
        <taxon>Cephalopoda</taxon>
        <taxon>Coleoidea</taxon>
        <taxon>Decapodiformes</taxon>
        <taxon>Sepiida</taxon>
        <taxon>Sepiina</taxon>
        <taxon>Sepiidae</taxon>
        <taxon>Acanthosepion</taxon>
    </lineage>
</organism>
<keyword evidence="3" id="KW-1185">Reference proteome</keyword>
<dbReference type="AlphaFoldDB" id="A0A812DV01"/>
<proteinExistence type="predicted"/>
<dbReference type="InterPro" id="IPR051860">
    <property type="entry name" value="Plasmodium_CSP_Invasion"/>
</dbReference>
<name>A0A812DV01_ACAPH</name>
<feature type="transmembrane region" description="Helical" evidence="1">
    <location>
        <begin position="379"/>
        <end position="399"/>
    </location>
</feature>
<feature type="transmembrane region" description="Helical" evidence="1">
    <location>
        <begin position="82"/>
        <end position="106"/>
    </location>
</feature>
<evidence type="ECO:0000256" key="1">
    <source>
        <dbReference type="SAM" id="Phobius"/>
    </source>
</evidence>
<dbReference type="EMBL" id="CAHIKZ030004191">
    <property type="protein sequence ID" value="CAE1308452.1"/>
    <property type="molecule type" value="Genomic_DNA"/>
</dbReference>
<feature type="transmembrane region" description="Helical" evidence="1">
    <location>
        <begin position="183"/>
        <end position="210"/>
    </location>
</feature>
<reference evidence="2" key="1">
    <citation type="submission" date="2021-01" db="EMBL/GenBank/DDBJ databases">
        <authorList>
            <person name="Li R."/>
            <person name="Bekaert M."/>
        </authorList>
    </citation>
    <scope>NUCLEOTIDE SEQUENCE</scope>
    <source>
        <strain evidence="2">Farmed</strain>
    </source>
</reference>
<dbReference type="PANTHER" id="PTHR44826:SF5">
    <property type="entry name" value="DYNEIN HEAVY CHAIN"/>
    <property type="match status" value="1"/>
</dbReference>
<accession>A0A812DV01</accession>
<dbReference type="PANTHER" id="PTHR44826">
    <property type="entry name" value="SPORE COAT PROTEIN SP85"/>
    <property type="match status" value="1"/>
</dbReference>
<keyword evidence="1" id="KW-1133">Transmembrane helix</keyword>
<dbReference type="Proteomes" id="UP000597762">
    <property type="component" value="Unassembled WGS sequence"/>
</dbReference>
<keyword evidence="1" id="KW-0812">Transmembrane</keyword>
<protein>
    <submittedName>
        <fullName evidence="2">Uncharacterized protein</fullName>
    </submittedName>
</protein>
<feature type="transmembrane region" description="Helical" evidence="1">
    <location>
        <begin position="222"/>
        <end position="243"/>
    </location>
</feature>